<comment type="caution">
    <text evidence="1">The sequence shown here is derived from an EMBL/GenBank/DDBJ whole genome shotgun (WGS) entry which is preliminary data.</text>
</comment>
<organism evidence="1 2">
    <name type="scientific">Chitinimonas viridis</name>
    <dbReference type="NCBI Taxonomy" id="664880"/>
    <lineage>
        <taxon>Bacteria</taxon>
        <taxon>Pseudomonadati</taxon>
        <taxon>Pseudomonadota</taxon>
        <taxon>Betaproteobacteria</taxon>
        <taxon>Neisseriales</taxon>
        <taxon>Chitinibacteraceae</taxon>
        <taxon>Chitinimonas</taxon>
    </lineage>
</organism>
<name>A0ABT8BBB9_9NEIS</name>
<protein>
    <recommendedName>
        <fullName evidence="3">Capsular biosynthesis protein</fullName>
    </recommendedName>
</protein>
<accession>A0ABT8BBB9</accession>
<sequence length="355" mass="38389">MAEPLILAVAGDPGGANALAPALAWLRQQGCRIHAAGYRQAPALWAALGWQVEPLPEHGFDAAAWLAGHGAALMLTATSANGVDLERRLWQHARLSGLTSLALLDFWSNYPLRFQSSLDWVWPEHLAVMDVASAAELHALGAPQIHITGQPALDALPALLQAFTPARRQALRDDQQAGQSRTLLFVSQPLAALYGSEAAARQVVGYCEADVWADLVAAIPTLTRHTQVWVRPHPRECMSDWRSRLAPHAWAKLAEGDNGRDWVLAADGVLGMNSMLLQEACLLGKSVMSYQPGLIGPDVLPANRHGWSTAVTRRADFAMQLAGWLDWLPPSSAPLPDGQATERLGKLVLELLVRG</sequence>
<reference evidence="1" key="1">
    <citation type="journal article" date="2014" name="Int. J. Syst. Evol. Microbiol.">
        <title>Complete genome of a new Firmicutes species belonging to the dominant human colonic microbiota ('Ruminococcus bicirculans') reveals two chromosomes and a selective capacity to utilize plant glucans.</title>
        <authorList>
            <consortium name="NISC Comparative Sequencing Program"/>
            <person name="Wegmann U."/>
            <person name="Louis P."/>
            <person name="Goesmann A."/>
            <person name="Henrissat B."/>
            <person name="Duncan S.H."/>
            <person name="Flint H.J."/>
        </authorList>
    </citation>
    <scope>NUCLEOTIDE SEQUENCE</scope>
    <source>
        <strain evidence="1">CECT 7703</strain>
    </source>
</reference>
<reference evidence="1" key="2">
    <citation type="submission" date="2023-06" db="EMBL/GenBank/DDBJ databases">
        <authorList>
            <person name="Lucena T."/>
            <person name="Sun Q."/>
        </authorList>
    </citation>
    <scope>NUCLEOTIDE SEQUENCE</scope>
    <source>
        <strain evidence="1">CECT 7703</strain>
    </source>
</reference>
<gene>
    <name evidence="1" type="ORF">QWZ03_19970</name>
</gene>
<keyword evidence="2" id="KW-1185">Reference proteome</keyword>
<dbReference type="RefSeq" id="WP_290334376.1">
    <property type="nucleotide sequence ID" value="NZ_JAUFPU010000019.1"/>
</dbReference>
<evidence type="ECO:0008006" key="3">
    <source>
        <dbReference type="Google" id="ProtNLM"/>
    </source>
</evidence>
<dbReference type="EMBL" id="JAUFPU010000019">
    <property type="protein sequence ID" value="MDN3579050.1"/>
    <property type="molecule type" value="Genomic_DNA"/>
</dbReference>
<evidence type="ECO:0000313" key="2">
    <source>
        <dbReference type="Proteomes" id="UP001180081"/>
    </source>
</evidence>
<proteinExistence type="predicted"/>
<evidence type="ECO:0000313" key="1">
    <source>
        <dbReference type="EMBL" id="MDN3579050.1"/>
    </source>
</evidence>
<dbReference type="Proteomes" id="UP001180081">
    <property type="component" value="Unassembled WGS sequence"/>
</dbReference>